<protein>
    <recommendedName>
        <fullName evidence="3">ZAD domain-containing protein</fullName>
    </recommendedName>
</protein>
<keyword evidence="2" id="KW-1185">Reference proteome</keyword>
<sequence length="165" mass="18965">MNPDVLSEVDCCRLCGFVFRDKRRKRNVVGEFAKMFEKVVGVEVLEGDKQAVCDTCRYRVEKSWKSGKSIQEQLLKRRHPISPLTSTKGDKDTETLIQRKKPGHCLTFQTSELLPIRPIQMQIVPETRLSEKKTNEVSCQTEKTVCHCRPRSPTGTCVKVIVHYK</sequence>
<proteinExistence type="predicted"/>
<organism evidence="1 2">
    <name type="scientific">Porites evermanni</name>
    <dbReference type="NCBI Taxonomy" id="104178"/>
    <lineage>
        <taxon>Eukaryota</taxon>
        <taxon>Metazoa</taxon>
        <taxon>Cnidaria</taxon>
        <taxon>Anthozoa</taxon>
        <taxon>Hexacorallia</taxon>
        <taxon>Scleractinia</taxon>
        <taxon>Fungiina</taxon>
        <taxon>Poritidae</taxon>
        <taxon>Porites</taxon>
    </lineage>
</organism>
<comment type="caution">
    <text evidence="1">The sequence shown here is derived from an EMBL/GenBank/DDBJ whole genome shotgun (WGS) entry which is preliminary data.</text>
</comment>
<evidence type="ECO:0008006" key="3">
    <source>
        <dbReference type="Google" id="ProtNLM"/>
    </source>
</evidence>
<gene>
    <name evidence="1" type="ORF">PEVE_00035009</name>
</gene>
<dbReference type="EMBL" id="CALNXI010000538">
    <property type="protein sequence ID" value="CAH3028870.1"/>
    <property type="molecule type" value="Genomic_DNA"/>
</dbReference>
<reference evidence="1 2" key="1">
    <citation type="submission" date="2022-05" db="EMBL/GenBank/DDBJ databases">
        <authorList>
            <consortium name="Genoscope - CEA"/>
            <person name="William W."/>
        </authorList>
    </citation>
    <scope>NUCLEOTIDE SEQUENCE [LARGE SCALE GENOMIC DNA]</scope>
</reference>
<evidence type="ECO:0000313" key="2">
    <source>
        <dbReference type="Proteomes" id="UP001159427"/>
    </source>
</evidence>
<dbReference type="Proteomes" id="UP001159427">
    <property type="component" value="Unassembled WGS sequence"/>
</dbReference>
<name>A0ABN8MHV2_9CNID</name>
<evidence type="ECO:0000313" key="1">
    <source>
        <dbReference type="EMBL" id="CAH3028870.1"/>
    </source>
</evidence>
<accession>A0ABN8MHV2</accession>